<comment type="caution">
    <text evidence="2">The sequence shown here is derived from an EMBL/GenBank/DDBJ whole genome shotgun (WGS) entry which is preliminary data.</text>
</comment>
<protein>
    <submittedName>
        <fullName evidence="2">Uncharacterized protein</fullName>
    </submittedName>
</protein>
<keyword evidence="3" id="KW-1185">Reference proteome</keyword>
<feature type="region of interest" description="Disordered" evidence="1">
    <location>
        <begin position="29"/>
        <end position="59"/>
    </location>
</feature>
<evidence type="ECO:0000313" key="2">
    <source>
        <dbReference type="EMBL" id="PPE72027.1"/>
    </source>
</evidence>
<dbReference type="EMBL" id="PSNW01000016">
    <property type="protein sequence ID" value="PPE72027.1"/>
    <property type="molecule type" value="Genomic_DNA"/>
</dbReference>
<gene>
    <name evidence="2" type="ORF">C3942_20225</name>
</gene>
<proteinExistence type="predicted"/>
<dbReference type="Proteomes" id="UP000238220">
    <property type="component" value="Unassembled WGS sequence"/>
</dbReference>
<sequence>MTVVLILAAMAVLEFVDTAVDQRRLALGPARRAAKPAAPRAATPEPAHPAEPMVLPKAA</sequence>
<dbReference type="AlphaFoldDB" id="A0A2S5TAZ3"/>
<evidence type="ECO:0000256" key="1">
    <source>
        <dbReference type="SAM" id="MobiDB-lite"/>
    </source>
</evidence>
<reference evidence="2 3" key="1">
    <citation type="submission" date="2018-02" db="EMBL/GenBank/DDBJ databases">
        <title>Genome sequencing of Solimonas sp. HR-BB.</title>
        <authorList>
            <person name="Lee Y."/>
            <person name="Jeon C.O."/>
        </authorList>
    </citation>
    <scope>NUCLEOTIDE SEQUENCE [LARGE SCALE GENOMIC DNA]</scope>
    <source>
        <strain evidence="2 3">HR-BB</strain>
    </source>
</reference>
<evidence type="ECO:0000313" key="3">
    <source>
        <dbReference type="Proteomes" id="UP000238220"/>
    </source>
</evidence>
<feature type="compositionally biased region" description="Low complexity" evidence="1">
    <location>
        <begin position="29"/>
        <end position="45"/>
    </location>
</feature>
<organism evidence="2 3">
    <name type="scientific">Solimonas fluminis</name>
    <dbReference type="NCBI Taxonomy" id="2086571"/>
    <lineage>
        <taxon>Bacteria</taxon>
        <taxon>Pseudomonadati</taxon>
        <taxon>Pseudomonadota</taxon>
        <taxon>Gammaproteobacteria</taxon>
        <taxon>Nevskiales</taxon>
        <taxon>Nevskiaceae</taxon>
        <taxon>Solimonas</taxon>
    </lineage>
</organism>
<name>A0A2S5TAZ3_9GAMM</name>
<accession>A0A2S5TAZ3</accession>